<proteinExistence type="predicted"/>
<dbReference type="Pfam" id="PF01593">
    <property type="entry name" value="Amino_oxidase"/>
    <property type="match status" value="1"/>
</dbReference>
<dbReference type="PRINTS" id="PR00419">
    <property type="entry name" value="ADXRDTASE"/>
</dbReference>
<dbReference type="InterPro" id="IPR036188">
    <property type="entry name" value="FAD/NAD-bd_sf"/>
</dbReference>
<dbReference type="SUPFAM" id="SSF51905">
    <property type="entry name" value="FAD/NAD(P)-binding domain"/>
    <property type="match status" value="1"/>
</dbReference>
<dbReference type="Gene3D" id="3.90.660.10">
    <property type="match status" value="1"/>
</dbReference>
<feature type="domain" description="Amine oxidase" evidence="1">
    <location>
        <begin position="87"/>
        <end position="270"/>
    </location>
</feature>
<dbReference type="Gene3D" id="3.50.50.60">
    <property type="entry name" value="FAD/NAD(P)-binding domain"/>
    <property type="match status" value="1"/>
</dbReference>
<dbReference type="InterPro" id="IPR002937">
    <property type="entry name" value="Amino_oxidase"/>
</dbReference>
<sequence>MQIAIIGAGLAGLSAANALVTAGHTVGLFDKARGPGGRMSTRRTETERGLAFFDHGAQYFTARDPGFAAEVARWEAAGSAARWPAAGEGAWVGTPGMNAIIKGLAADHAVQWNCRIESLSREGALWRLKHADGTETADAVIVAVPAEQVADLVAAHRGEWAELAQATRSQPCWTVMAAFGSRVDFAGDCLRTEGAIGWAARNSAKPGRTGPESWVVQGSPAWSTEHLEDDAETVIALLLAELAAALGCELPETIAVQAHRWRYAMSGSAGRTAVWDGSLGLGLCGDWLVGPRIESAWVSGRALAGLVLAG</sequence>
<evidence type="ECO:0000313" key="3">
    <source>
        <dbReference type="Proteomes" id="UP000614261"/>
    </source>
</evidence>
<protein>
    <recommendedName>
        <fullName evidence="1">Amine oxidase domain-containing protein</fullName>
    </recommendedName>
</protein>
<keyword evidence="3" id="KW-1185">Reference proteome</keyword>
<dbReference type="PANTHER" id="PTHR16128">
    <property type="entry name" value="FAD/NAD(P)-BINDING OXIDOREDUCTASE FAMILY PROTEIN"/>
    <property type="match status" value="1"/>
</dbReference>
<gene>
    <name evidence="2" type="ORF">GCM10010833_05710</name>
</gene>
<accession>A0ABQ1IY31</accession>
<evidence type="ECO:0000313" key="2">
    <source>
        <dbReference type="EMBL" id="GGB53930.1"/>
    </source>
</evidence>
<dbReference type="RefSeq" id="WP_188512828.1">
    <property type="nucleotide sequence ID" value="NZ_BMGD01000001.1"/>
</dbReference>
<dbReference type="Proteomes" id="UP000614261">
    <property type="component" value="Unassembled WGS sequence"/>
</dbReference>
<dbReference type="EMBL" id="BMGD01000001">
    <property type="protein sequence ID" value="GGB53930.1"/>
    <property type="molecule type" value="Genomic_DNA"/>
</dbReference>
<dbReference type="Pfam" id="PF13450">
    <property type="entry name" value="NAD_binding_8"/>
    <property type="match status" value="1"/>
</dbReference>
<evidence type="ECO:0000259" key="1">
    <source>
        <dbReference type="Pfam" id="PF01593"/>
    </source>
</evidence>
<organism evidence="2 3">
    <name type="scientific">Blastomonas aquatica</name>
    <dbReference type="NCBI Taxonomy" id="1510276"/>
    <lineage>
        <taxon>Bacteria</taxon>
        <taxon>Pseudomonadati</taxon>
        <taxon>Pseudomonadota</taxon>
        <taxon>Alphaproteobacteria</taxon>
        <taxon>Sphingomonadales</taxon>
        <taxon>Sphingomonadaceae</taxon>
        <taxon>Blastomonas</taxon>
    </lineage>
</organism>
<reference evidence="3" key="1">
    <citation type="journal article" date="2019" name="Int. J. Syst. Evol. Microbiol.">
        <title>The Global Catalogue of Microorganisms (GCM) 10K type strain sequencing project: providing services to taxonomists for standard genome sequencing and annotation.</title>
        <authorList>
            <consortium name="The Broad Institute Genomics Platform"/>
            <consortium name="The Broad Institute Genome Sequencing Center for Infectious Disease"/>
            <person name="Wu L."/>
            <person name="Ma J."/>
        </authorList>
    </citation>
    <scope>NUCLEOTIDE SEQUENCE [LARGE SCALE GENOMIC DNA]</scope>
    <source>
        <strain evidence="3">CGMCC 1.12851</strain>
    </source>
</reference>
<comment type="caution">
    <text evidence="2">The sequence shown here is derived from an EMBL/GenBank/DDBJ whole genome shotgun (WGS) entry which is preliminary data.</text>
</comment>
<dbReference type="PANTHER" id="PTHR16128:SF5">
    <property type="entry name" value="FAD_NAD(P)-BINDING OXIDOREDUCTASE FAMILY PROTEIN"/>
    <property type="match status" value="1"/>
</dbReference>
<name>A0ABQ1IY31_9SPHN</name>